<proteinExistence type="predicted"/>
<gene>
    <name evidence="1" type="ORF">GRI89_10955</name>
</gene>
<reference evidence="1 2" key="1">
    <citation type="submission" date="2019-12" db="EMBL/GenBank/DDBJ databases">
        <title>Genomic-based taxomic classification of the family Erythrobacteraceae.</title>
        <authorList>
            <person name="Xu L."/>
        </authorList>
    </citation>
    <scope>NUCLEOTIDE SEQUENCE [LARGE SCALE GENOMIC DNA]</scope>
    <source>
        <strain evidence="1 2">MCCC 1K01500</strain>
    </source>
</reference>
<dbReference type="OrthoDB" id="4287477at2"/>
<comment type="caution">
    <text evidence="1">The sequence shown here is derived from an EMBL/GenBank/DDBJ whole genome shotgun (WGS) entry which is preliminary data.</text>
</comment>
<protein>
    <submittedName>
        <fullName evidence="1">Uncharacterized protein</fullName>
    </submittedName>
</protein>
<dbReference type="Proteomes" id="UP000433652">
    <property type="component" value="Unassembled WGS sequence"/>
</dbReference>
<sequence length="90" mass="10263">MAFLVGIQRLNGEWDNFVLPRDPRDYLGAEDVLGRKIPPFRYLEVYDGVPKEDMVRLANALKGLPKDRRHAVFLEHAQLLKKRATGGTMA</sequence>
<accession>A0A6I4SYF0</accession>
<organism evidence="1 2">
    <name type="scientific">Croceibacterium salegens</name>
    <dbReference type="NCBI Taxonomy" id="1737568"/>
    <lineage>
        <taxon>Bacteria</taxon>
        <taxon>Pseudomonadati</taxon>
        <taxon>Pseudomonadota</taxon>
        <taxon>Alphaproteobacteria</taxon>
        <taxon>Sphingomonadales</taxon>
        <taxon>Erythrobacteraceae</taxon>
        <taxon>Croceibacterium</taxon>
    </lineage>
</organism>
<keyword evidence="2" id="KW-1185">Reference proteome</keyword>
<name>A0A6I4SYF0_9SPHN</name>
<dbReference type="AlphaFoldDB" id="A0A6I4SYF0"/>
<evidence type="ECO:0000313" key="2">
    <source>
        <dbReference type="Proteomes" id="UP000433652"/>
    </source>
</evidence>
<evidence type="ECO:0000313" key="1">
    <source>
        <dbReference type="EMBL" id="MXO60057.1"/>
    </source>
</evidence>
<dbReference type="EMBL" id="WTYM01000044">
    <property type="protein sequence ID" value="MXO60057.1"/>
    <property type="molecule type" value="Genomic_DNA"/>
</dbReference>
<dbReference type="RefSeq" id="WP_159795205.1">
    <property type="nucleotide sequence ID" value="NZ_WTYM01000044.1"/>
</dbReference>